<gene>
    <name evidence="2" type="ORF">AAFF_G00052800</name>
</gene>
<dbReference type="Proteomes" id="UP001221898">
    <property type="component" value="Unassembled WGS sequence"/>
</dbReference>
<keyword evidence="3" id="KW-1185">Reference proteome</keyword>
<dbReference type="EMBL" id="JAINUG010000013">
    <property type="protein sequence ID" value="KAJ8414410.1"/>
    <property type="molecule type" value="Genomic_DNA"/>
</dbReference>
<dbReference type="AlphaFoldDB" id="A0AAD7T4S4"/>
<comment type="caution">
    <text evidence="2">The sequence shown here is derived from an EMBL/GenBank/DDBJ whole genome shotgun (WGS) entry which is preliminary data.</text>
</comment>
<accession>A0AAD7T4S4</accession>
<evidence type="ECO:0000256" key="1">
    <source>
        <dbReference type="SAM" id="MobiDB-lite"/>
    </source>
</evidence>
<organism evidence="2 3">
    <name type="scientific">Aldrovandia affinis</name>
    <dbReference type="NCBI Taxonomy" id="143900"/>
    <lineage>
        <taxon>Eukaryota</taxon>
        <taxon>Metazoa</taxon>
        <taxon>Chordata</taxon>
        <taxon>Craniata</taxon>
        <taxon>Vertebrata</taxon>
        <taxon>Euteleostomi</taxon>
        <taxon>Actinopterygii</taxon>
        <taxon>Neopterygii</taxon>
        <taxon>Teleostei</taxon>
        <taxon>Notacanthiformes</taxon>
        <taxon>Halosauridae</taxon>
        <taxon>Aldrovandia</taxon>
    </lineage>
</organism>
<evidence type="ECO:0000313" key="3">
    <source>
        <dbReference type="Proteomes" id="UP001221898"/>
    </source>
</evidence>
<reference evidence="2" key="1">
    <citation type="journal article" date="2023" name="Science">
        <title>Genome structures resolve the early diversification of teleost fishes.</title>
        <authorList>
            <person name="Parey E."/>
            <person name="Louis A."/>
            <person name="Montfort J."/>
            <person name="Bouchez O."/>
            <person name="Roques C."/>
            <person name="Iampietro C."/>
            <person name="Lluch J."/>
            <person name="Castinel A."/>
            <person name="Donnadieu C."/>
            <person name="Desvignes T."/>
            <person name="Floi Bucao C."/>
            <person name="Jouanno E."/>
            <person name="Wen M."/>
            <person name="Mejri S."/>
            <person name="Dirks R."/>
            <person name="Jansen H."/>
            <person name="Henkel C."/>
            <person name="Chen W.J."/>
            <person name="Zahm M."/>
            <person name="Cabau C."/>
            <person name="Klopp C."/>
            <person name="Thompson A.W."/>
            <person name="Robinson-Rechavi M."/>
            <person name="Braasch I."/>
            <person name="Lecointre G."/>
            <person name="Bobe J."/>
            <person name="Postlethwait J.H."/>
            <person name="Berthelot C."/>
            <person name="Roest Crollius H."/>
            <person name="Guiguen Y."/>
        </authorList>
    </citation>
    <scope>NUCLEOTIDE SEQUENCE</scope>
    <source>
        <strain evidence="2">NC1722</strain>
    </source>
</reference>
<protein>
    <submittedName>
        <fullName evidence="2">Uncharacterized protein</fullName>
    </submittedName>
</protein>
<sequence>MFECFSVSTSGITSCKNFLLIQEVDPELLWTQAPFVRKNGEAPATQPGVTQMIDNTTTNDMASTNAVTPWTAITSIHCCVVVISVGPRPILPIVTATPGGRHKGQKVNRHKSVGTY</sequence>
<feature type="compositionally biased region" description="Basic residues" evidence="1">
    <location>
        <begin position="100"/>
        <end position="116"/>
    </location>
</feature>
<name>A0AAD7T4S4_9TELE</name>
<proteinExistence type="predicted"/>
<evidence type="ECO:0000313" key="2">
    <source>
        <dbReference type="EMBL" id="KAJ8414410.1"/>
    </source>
</evidence>
<feature type="region of interest" description="Disordered" evidence="1">
    <location>
        <begin position="97"/>
        <end position="116"/>
    </location>
</feature>